<accession>A0D5A2</accession>
<protein>
    <submittedName>
        <fullName evidence="1">Uncharacterized protein</fullName>
    </submittedName>
</protein>
<dbReference type="EMBL" id="CT868296">
    <property type="protein sequence ID" value="CAK78219.1"/>
    <property type="molecule type" value="Genomic_DNA"/>
</dbReference>
<dbReference type="AlphaFoldDB" id="A0D5A2"/>
<keyword evidence="2" id="KW-1185">Reference proteome</keyword>
<dbReference type="Proteomes" id="UP000000600">
    <property type="component" value="Unassembled WGS sequence"/>
</dbReference>
<proteinExistence type="predicted"/>
<gene>
    <name evidence="1" type="ORF">GSPATT00013667001</name>
</gene>
<evidence type="ECO:0000313" key="2">
    <source>
        <dbReference type="Proteomes" id="UP000000600"/>
    </source>
</evidence>
<dbReference type="KEGG" id="ptm:GSPATT00013667001"/>
<reference evidence="1 2" key="1">
    <citation type="journal article" date="2006" name="Nature">
        <title>Global trends of whole-genome duplications revealed by the ciliate Paramecium tetraurelia.</title>
        <authorList>
            <consortium name="Genoscope"/>
            <person name="Aury J.-M."/>
            <person name="Jaillon O."/>
            <person name="Duret L."/>
            <person name="Noel B."/>
            <person name="Jubin C."/>
            <person name="Porcel B.M."/>
            <person name="Segurens B."/>
            <person name="Daubin V."/>
            <person name="Anthouard V."/>
            <person name="Aiach N."/>
            <person name="Arnaiz O."/>
            <person name="Billaut A."/>
            <person name="Beisson J."/>
            <person name="Blanc I."/>
            <person name="Bouhouche K."/>
            <person name="Camara F."/>
            <person name="Duharcourt S."/>
            <person name="Guigo R."/>
            <person name="Gogendeau D."/>
            <person name="Katinka M."/>
            <person name="Keller A.-M."/>
            <person name="Kissmehl R."/>
            <person name="Klotz C."/>
            <person name="Koll F."/>
            <person name="Le Moue A."/>
            <person name="Lepere C."/>
            <person name="Malinsky S."/>
            <person name="Nowacki M."/>
            <person name="Nowak J.K."/>
            <person name="Plattner H."/>
            <person name="Poulain J."/>
            <person name="Ruiz F."/>
            <person name="Serrano V."/>
            <person name="Zagulski M."/>
            <person name="Dessen P."/>
            <person name="Betermier M."/>
            <person name="Weissenbach J."/>
            <person name="Scarpelli C."/>
            <person name="Schachter V."/>
            <person name="Sperling L."/>
            <person name="Meyer E."/>
            <person name="Cohen J."/>
            <person name="Wincker P."/>
        </authorList>
    </citation>
    <scope>NUCLEOTIDE SEQUENCE [LARGE SCALE GENOMIC DNA]</scope>
    <source>
        <strain evidence="1 2">Stock d4-2</strain>
    </source>
</reference>
<evidence type="ECO:0000313" key="1">
    <source>
        <dbReference type="EMBL" id="CAK78219.1"/>
    </source>
</evidence>
<dbReference type="GeneID" id="5031401"/>
<dbReference type="RefSeq" id="XP_001445616.1">
    <property type="nucleotide sequence ID" value="XM_001445579.1"/>
</dbReference>
<name>A0D5A2_PARTE</name>
<dbReference type="InParanoid" id="A0D5A2"/>
<sequence length="50" mass="5628">MSHTSRPMPRRSRHTQKPTNLIELLHSKRVLVNSSNGFLLTSTISNSTVP</sequence>
<organism evidence="1 2">
    <name type="scientific">Paramecium tetraurelia</name>
    <dbReference type="NCBI Taxonomy" id="5888"/>
    <lineage>
        <taxon>Eukaryota</taxon>
        <taxon>Sar</taxon>
        <taxon>Alveolata</taxon>
        <taxon>Ciliophora</taxon>
        <taxon>Intramacronucleata</taxon>
        <taxon>Oligohymenophorea</taxon>
        <taxon>Peniculida</taxon>
        <taxon>Parameciidae</taxon>
        <taxon>Paramecium</taxon>
    </lineage>
</organism>
<dbReference type="HOGENOM" id="CLU_3128332_0_0_1"/>